<reference evidence="2" key="2">
    <citation type="submission" date="2011-11" db="EMBL/GenBank/DDBJ databases">
        <authorList>
            <person name="Barker E."/>
        </authorList>
    </citation>
    <scope>NUCLEOTIDE SEQUENCE</scope>
    <source>
        <strain evidence="2">Birmingham 1</strain>
    </source>
</reference>
<dbReference type="KEGG" id="mhb:MHM_04030"/>
<feature type="transmembrane region" description="Helical" evidence="1">
    <location>
        <begin position="43"/>
        <end position="63"/>
    </location>
</feature>
<dbReference type="RefSeq" id="WP_015511786.1">
    <property type="nucleotide sequence ID" value="NC_021007.1"/>
</dbReference>
<dbReference type="AlphaFoldDB" id="G8C3M3"/>
<sequence>MIPSGCSTVGMRAIFNWDTFRGYLQEEISDFEYNFLKRVFSQAALSFGGFGAAVCAISAISGVGPFKSVMENSGFKGACLIAALISGAALMLYYLPRYHSNPMDVTPKFVRRAYITLMVTYGTIFIALFKGLELIGVTSGDSGFANVGLGGALFGATLLVYAIPAAIGVLMQRHSTALKLSRFVKNCYLAYLGLFLVGLVVTLATFTLGGSGSSSLSGLWEAKKMLMMLLYGAIVFVSPILSIYRMKMVTRYVDEKDPVAIKKWELFFVFEILVQLMQMAIYIVRMAFSCVTCTARR</sequence>
<gene>
    <name evidence="2" type="ORF">MHM_04030</name>
</gene>
<dbReference type="HOGENOM" id="CLU_1004075_0_0_14"/>
<feature type="transmembrane region" description="Helical" evidence="1">
    <location>
        <begin position="266"/>
        <end position="288"/>
    </location>
</feature>
<evidence type="ECO:0000313" key="2">
    <source>
        <dbReference type="EMBL" id="CCE66921.1"/>
    </source>
</evidence>
<name>G8C3M3_9MOLU</name>
<protein>
    <submittedName>
        <fullName evidence="2">Uncharacterized protein</fullName>
    </submittedName>
</protein>
<feature type="transmembrane region" description="Helical" evidence="1">
    <location>
        <begin position="228"/>
        <end position="246"/>
    </location>
</feature>
<feature type="transmembrane region" description="Helical" evidence="1">
    <location>
        <begin position="188"/>
        <end position="208"/>
    </location>
</feature>
<reference evidence="2" key="1">
    <citation type="submission" date="2011-11" db="EMBL/GenBank/DDBJ databases">
        <title>Complete genome sequence of Candidatus Mycoplasma haemominutum.</title>
        <authorList>
            <person name="Barker E.N."/>
            <person name="Darby A.C."/>
            <person name="Helps C.R."/>
            <person name="Peters I.R."/>
            <person name="Hughes M.A."/>
            <person name="Radford A.D."/>
            <person name="Novacco M."/>
            <person name="Boretti F."/>
            <person name="Hofmann-Lehmann R."/>
            <person name="Tasker S."/>
        </authorList>
    </citation>
    <scope>NUCLEOTIDE SEQUENCE</scope>
    <source>
        <strain evidence="2">Birmingham 1</strain>
    </source>
</reference>
<dbReference type="PATRIC" id="fig|1116213.3.peg.435"/>
<organism evidence="2">
    <name type="scientific">Candidatus Mycoplasma haematominutum 'Birmingham 1'</name>
    <dbReference type="NCBI Taxonomy" id="1116213"/>
    <lineage>
        <taxon>Bacteria</taxon>
        <taxon>Bacillati</taxon>
        <taxon>Mycoplasmatota</taxon>
        <taxon>Mollicutes</taxon>
        <taxon>Mycoplasmataceae</taxon>
        <taxon>Mycoplasma</taxon>
    </lineage>
</organism>
<accession>G8C3M3</accession>
<keyword evidence="1" id="KW-0472">Membrane</keyword>
<keyword evidence="1" id="KW-0812">Transmembrane</keyword>
<dbReference type="EMBL" id="HE613254">
    <property type="protein sequence ID" value="CCE66921.1"/>
    <property type="molecule type" value="Genomic_DNA"/>
</dbReference>
<feature type="transmembrane region" description="Helical" evidence="1">
    <location>
        <begin position="114"/>
        <end position="132"/>
    </location>
</feature>
<feature type="transmembrane region" description="Helical" evidence="1">
    <location>
        <begin position="75"/>
        <end position="94"/>
    </location>
</feature>
<keyword evidence="1" id="KW-1133">Transmembrane helix</keyword>
<evidence type="ECO:0000256" key="1">
    <source>
        <dbReference type="SAM" id="Phobius"/>
    </source>
</evidence>
<proteinExistence type="predicted"/>
<feature type="transmembrane region" description="Helical" evidence="1">
    <location>
        <begin position="144"/>
        <end position="167"/>
    </location>
</feature>